<dbReference type="GO" id="GO:0003677">
    <property type="term" value="F:DNA binding"/>
    <property type="evidence" value="ECO:0007669"/>
    <property type="project" value="InterPro"/>
</dbReference>
<dbReference type="SUPFAM" id="SSF56731">
    <property type="entry name" value="DNA primase core"/>
    <property type="match status" value="1"/>
</dbReference>
<dbReference type="Pfam" id="PF13155">
    <property type="entry name" value="Toprim_2"/>
    <property type="match status" value="1"/>
</dbReference>
<dbReference type="PANTHER" id="PTHR30313">
    <property type="entry name" value="DNA PRIMASE"/>
    <property type="match status" value="1"/>
</dbReference>
<proteinExistence type="predicted"/>
<dbReference type="EMBL" id="CYZT01000323">
    <property type="protein sequence ID" value="CUP34087.1"/>
    <property type="molecule type" value="Genomic_DNA"/>
</dbReference>
<dbReference type="RefSeq" id="WP_021632347.1">
    <property type="nucleotide sequence ID" value="NZ_BAABXT010000001.1"/>
</dbReference>
<protein>
    <submittedName>
        <fullName evidence="3">DNA primase</fullName>
    </submittedName>
    <submittedName>
        <fullName evidence="4">Toprim domain-containing protein</fullName>
    </submittedName>
</protein>
<feature type="region of interest" description="Disordered" evidence="1">
    <location>
        <begin position="118"/>
        <end position="145"/>
    </location>
</feature>
<evidence type="ECO:0000313" key="4">
    <source>
        <dbReference type="EMBL" id="MDB7907142.1"/>
    </source>
</evidence>
<evidence type="ECO:0000313" key="5">
    <source>
        <dbReference type="EMBL" id="MDB7935436.1"/>
    </source>
</evidence>
<dbReference type="EMBL" id="JAQLWV010000044">
    <property type="protein sequence ID" value="MDB7935436.1"/>
    <property type="molecule type" value="Genomic_DNA"/>
</dbReference>
<dbReference type="GO" id="GO:0005737">
    <property type="term" value="C:cytoplasm"/>
    <property type="evidence" value="ECO:0007669"/>
    <property type="project" value="TreeGrafter"/>
</dbReference>
<dbReference type="SUPFAM" id="SSF57783">
    <property type="entry name" value="Zinc beta-ribbon"/>
    <property type="match status" value="1"/>
</dbReference>
<gene>
    <name evidence="3" type="ORF">ERS852411_03008</name>
    <name evidence="4" type="ORF">PND83_14240</name>
    <name evidence="5" type="ORF">PNE06_20335</name>
</gene>
<reference evidence="4" key="2">
    <citation type="submission" date="2023-01" db="EMBL/GenBank/DDBJ databases">
        <title>Human gut microbiome strain richness.</title>
        <authorList>
            <person name="Chen-Liaw A."/>
        </authorList>
    </citation>
    <scope>NUCLEOTIDE SEQUENCE</scope>
    <source>
        <strain evidence="5">1001287st1_F4_1001285I_161205</strain>
        <strain evidence="4">2225st1_A6_2225SCRN_200828</strain>
    </source>
</reference>
<dbReference type="EMBL" id="JAQLWO010000016">
    <property type="protein sequence ID" value="MDB7907142.1"/>
    <property type="molecule type" value="Genomic_DNA"/>
</dbReference>
<dbReference type="InterPro" id="IPR034154">
    <property type="entry name" value="TOPRIM_DnaG/twinkle"/>
</dbReference>
<dbReference type="InterPro" id="IPR050219">
    <property type="entry name" value="DnaG_primase"/>
</dbReference>
<accession>A0A174MH37</accession>
<evidence type="ECO:0000259" key="2">
    <source>
        <dbReference type="Pfam" id="PF13154"/>
    </source>
</evidence>
<evidence type="ECO:0000256" key="1">
    <source>
        <dbReference type="SAM" id="MobiDB-lite"/>
    </source>
</evidence>
<dbReference type="InterPro" id="IPR025054">
    <property type="entry name" value="DUF3991"/>
</dbReference>
<evidence type="ECO:0000313" key="6">
    <source>
        <dbReference type="Proteomes" id="UP000095746"/>
    </source>
</evidence>
<dbReference type="Proteomes" id="UP000095746">
    <property type="component" value="Unassembled WGS sequence"/>
</dbReference>
<dbReference type="AlphaFoldDB" id="A0A174MH37"/>
<dbReference type="Gene3D" id="3.40.1360.10">
    <property type="match status" value="1"/>
</dbReference>
<feature type="domain" description="DUF3991" evidence="2">
    <location>
        <begin position="154"/>
        <end position="226"/>
    </location>
</feature>
<dbReference type="CDD" id="cd01029">
    <property type="entry name" value="TOPRIM_primases"/>
    <property type="match status" value="1"/>
</dbReference>
<dbReference type="GO" id="GO:0006269">
    <property type="term" value="P:DNA replication, synthesis of primer"/>
    <property type="evidence" value="ECO:0007669"/>
    <property type="project" value="TreeGrafter"/>
</dbReference>
<dbReference type="PANTHER" id="PTHR30313:SF2">
    <property type="entry name" value="DNA PRIMASE"/>
    <property type="match status" value="1"/>
</dbReference>
<reference evidence="3 6" key="1">
    <citation type="submission" date="2015-09" db="EMBL/GenBank/DDBJ databases">
        <authorList>
            <consortium name="Pathogen Informatics"/>
        </authorList>
    </citation>
    <scope>NUCLEOTIDE SEQUENCE [LARGE SCALE GENOMIC DNA]</scope>
    <source>
        <strain evidence="3 6">2789STDY5608854</strain>
    </source>
</reference>
<dbReference type="Proteomes" id="UP001211173">
    <property type="component" value="Unassembled WGS sequence"/>
</dbReference>
<dbReference type="GO" id="GO:0008270">
    <property type="term" value="F:zinc ion binding"/>
    <property type="evidence" value="ECO:0007669"/>
    <property type="project" value="InterPro"/>
</dbReference>
<name>A0A174MH37_FLAPL</name>
<dbReference type="Proteomes" id="UP001211006">
    <property type="component" value="Unassembled WGS sequence"/>
</dbReference>
<dbReference type="Pfam" id="PF13154">
    <property type="entry name" value="DUF3991"/>
    <property type="match status" value="1"/>
</dbReference>
<evidence type="ECO:0000313" key="3">
    <source>
        <dbReference type="EMBL" id="CUP34087.1"/>
    </source>
</evidence>
<organism evidence="3 6">
    <name type="scientific">Flavonifractor plautii</name>
    <name type="common">Fusobacterium plautii</name>
    <dbReference type="NCBI Taxonomy" id="292800"/>
    <lineage>
        <taxon>Bacteria</taxon>
        <taxon>Bacillati</taxon>
        <taxon>Bacillota</taxon>
        <taxon>Clostridia</taxon>
        <taxon>Eubacteriales</taxon>
        <taxon>Oscillospiraceae</taxon>
        <taxon>Flavonifractor</taxon>
    </lineage>
</organism>
<dbReference type="Gene3D" id="3.90.580.10">
    <property type="entry name" value="Zinc finger, CHC2-type domain"/>
    <property type="match status" value="1"/>
</dbReference>
<dbReference type="InterPro" id="IPR036977">
    <property type="entry name" value="DNA_primase_Znf_CHC2"/>
</dbReference>
<sequence length="343" mass="38900">MPERRIGYPGGLFALLWKEGKTIEQQKNRFTDAEMEIAKETDLPDLLESLGYQVRRVGSYHTTKEMDSLRIKNRRTWFRYSEGVGGDAITFLQRFCGKSFPEAVEYLLDYHGWARDSPAPQKSVPSKGQDRQKDEPPPPFALPLPNTDQRRVFAYLQKRGIAPQVIRGFIQAGLLYEDAEHHNCVFVGRNRSGTSVFASKRGTYDRSGPGFKGDVTGSDKNTAFRLPCRPELNAVLVFEAPIDLMSYCTLHRQVTSNAVALCGLHEGALDTYLRENPQLRHIVLCLDADEPGQSAVERLRAKYEAAGYMVQSRTPPCGKDWNEYLQQRGPIRERGDLRQTVTR</sequence>